<feature type="non-terminal residue" evidence="1">
    <location>
        <position position="714"/>
    </location>
</feature>
<protein>
    <submittedName>
        <fullName evidence="1">22698_t:CDS:1</fullName>
    </submittedName>
</protein>
<proteinExistence type="predicted"/>
<evidence type="ECO:0000313" key="1">
    <source>
        <dbReference type="EMBL" id="CAG8782294.1"/>
    </source>
</evidence>
<dbReference type="EMBL" id="CAJVQC010045988">
    <property type="protein sequence ID" value="CAG8782294.1"/>
    <property type="molecule type" value="Genomic_DNA"/>
</dbReference>
<name>A0ACA9R951_9GLOM</name>
<accession>A0ACA9R951</accession>
<feature type="non-terminal residue" evidence="1">
    <location>
        <position position="1"/>
    </location>
</feature>
<comment type="caution">
    <text evidence="1">The sequence shown here is derived from an EMBL/GenBank/DDBJ whole genome shotgun (WGS) entry which is preliminary data.</text>
</comment>
<dbReference type="Proteomes" id="UP000789920">
    <property type="component" value="Unassembled WGS sequence"/>
</dbReference>
<evidence type="ECO:0000313" key="2">
    <source>
        <dbReference type="Proteomes" id="UP000789920"/>
    </source>
</evidence>
<organism evidence="1 2">
    <name type="scientific">Racocetra persica</name>
    <dbReference type="NCBI Taxonomy" id="160502"/>
    <lineage>
        <taxon>Eukaryota</taxon>
        <taxon>Fungi</taxon>
        <taxon>Fungi incertae sedis</taxon>
        <taxon>Mucoromycota</taxon>
        <taxon>Glomeromycotina</taxon>
        <taxon>Glomeromycetes</taxon>
        <taxon>Diversisporales</taxon>
        <taxon>Gigasporaceae</taxon>
        <taxon>Racocetra</taxon>
    </lineage>
</organism>
<gene>
    <name evidence="1" type="ORF">RPERSI_LOCUS17780</name>
</gene>
<sequence length="714" mass="83108">EPLMYAVVIDNSDKPKSFWDELRDSYPEFSPAKENPANDIFETDICILFPIAEITYDGPINKGFMFNLNNEEVKVFITDNVEYGHFFAKKLLAGGKLILRNFADAKPVQIEHLKSHLAWALDSYHLRIENPFEDTTIIDFPIIETTNKSFLKTPKDLAKWIRRLYEDNVAEIITYEEIVPIFTFLGKKIKHMYNSNAFINRLVPGISSKHREISMKDWIDDIPLRNLLTWINNDKLPIQHGMLINQFGVSLAKNQALTFTQAPIVSRRNNYYLQLIQPETRLEETFLRNNITHKLYSIPFFEDISTTQIDNFYLFLNNEKIEISLDQCVAPLPVFKKAVEDAIRSIHPYRALQEVFNKFGYFLPNSVVLGNQLREILKKQMNISIQALTKKKFVPSSQENVDKILESIKDLDLNYLLTPNGQVVMMNQIFDWFSEFGNNDEKLKLIRIDQITPLYKILNYKLQIEVETILENRLDSRILLTGVKTFYVDDNSTEAFIRIDFDHSVLNSSSYDVFGVILDNEDVRSAVNFDLFDCYGFSAFVTVEDSTAKNIRGWHIIWMVIGKPSLVGAFSTNYRETKTVFHKAPVDLTACNDDMIYIHLPFTLTKNSIILLSALYPPSNNPPKQDFSLIRWSKDILELKITTLNIDQTRLSTFYLNICAIYPREEMFFKVDFGEKIVTYNLFGHNLDDNNYDQFIDFNFYKNIYLNCLNVEFP</sequence>
<keyword evidence="2" id="KW-1185">Reference proteome</keyword>
<reference evidence="1" key="1">
    <citation type="submission" date="2021-06" db="EMBL/GenBank/DDBJ databases">
        <authorList>
            <person name="Kallberg Y."/>
            <person name="Tangrot J."/>
            <person name="Rosling A."/>
        </authorList>
    </citation>
    <scope>NUCLEOTIDE SEQUENCE</scope>
    <source>
        <strain evidence="1">MA461A</strain>
    </source>
</reference>